<reference evidence="2 3" key="1">
    <citation type="submission" date="2015-11" db="EMBL/GenBank/DDBJ databases">
        <title>Genomic analysis of 38 Legionella species identifies large and diverse effector repertoires.</title>
        <authorList>
            <person name="Burstein D."/>
            <person name="Amaro F."/>
            <person name="Zusman T."/>
            <person name="Lifshitz Z."/>
            <person name="Cohen O."/>
            <person name="Gilbert J.A."/>
            <person name="Pupko T."/>
            <person name="Shuman H.A."/>
            <person name="Segal G."/>
        </authorList>
    </citation>
    <scope>NUCLEOTIDE SEQUENCE [LARGE SCALE GENOMIC DNA]</scope>
    <source>
        <strain evidence="2 3">ATCC 51914</strain>
    </source>
</reference>
<evidence type="ECO:0000256" key="1">
    <source>
        <dbReference type="SAM" id="MobiDB-lite"/>
    </source>
</evidence>
<dbReference type="OrthoDB" id="5653938at2"/>
<sequence length="307" mass="34608">MKKEKLALHIDPLAHSRASSTALTLQQLNKEKEKKDTAEETVKVRCKICFKEIAPIPRCFGHGGGAGGGGTDSENAAEKNDKQDNEPPFNMDDQFAVDHEELMGELNRVDTIEIGEELDPEDRPDDNSFDPDVIAELVAKDLLLINPDRKSMTLTIELQCDLKTLSKEQRKELKTFMNAIKKEFNAFKEQHHLSDECIQVAEDEKGNLLSLRINLPKVALYDAFIQQLAAHLQPRPSLNSRNKDEPQINGFEPNPLSMKPNPSSKIKEHGQGEMNQNQYNTAEKVEPQSEESVVFNPSPLSIDLKRW</sequence>
<protein>
    <submittedName>
        <fullName evidence="2">Uncharacterized protein</fullName>
    </submittedName>
</protein>
<gene>
    <name evidence="2" type="ORF">Lwal_2994</name>
</gene>
<comment type="caution">
    <text evidence="2">The sequence shown here is derived from an EMBL/GenBank/DDBJ whole genome shotgun (WGS) entry which is preliminary data.</text>
</comment>
<feature type="compositionally biased region" description="Polar residues" evidence="1">
    <location>
        <begin position="17"/>
        <end position="28"/>
    </location>
</feature>
<keyword evidence="3" id="KW-1185">Reference proteome</keyword>
<dbReference type="AlphaFoldDB" id="A0A0W1A154"/>
<evidence type="ECO:0000313" key="3">
    <source>
        <dbReference type="Proteomes" id="UP000054729"/>
    </source>
</evidence>
<dbReference type="EMBL" id="LNZB01000060">
    <property type="protein sequence ID" value="KTD74953.1"/>
    <property type="molecule type" value="Genomic_DNA"/>
</dbReference>
<accession>A0A0W1A154</accession>
<organism evidence="2 3">
    <name type="scientific">Legionella waltersii</name>
    <dbReference type="NCBI Taxonomy" id="66969"/>
    <lineage>
        <taxon>Bacteria</taxon>
        <taxon>Pseudomonadati</taxon>
        <taxon>Pseudomonadota</taxon>
        <taxon>Gammaproteobacteria</taxon>
        <taxon>Legionellales</taxon>
        <taxon>Legionellaceae</taxon>
        <taxon>Legionella</taxon>
    </lineage>
</organism>
<feature type="region of interest" description="Disordered" evidence="1">
    <location>
        <begin position="235"/>
        <end position="294"/>
    </location>
</feature>
<feature type="region of interest" description="Disordered" evidence="1">
    <location>
        <begin position="65"/>
        <end position="92"/>
    </location>
</feature>
<dbReference type="Proteomes" id="UP000054729">
    <property type="component" value="Unassembled WGS sequence"/>
</dbReference>
<name>A0A0W1A154_9GAMM</name>
<evidence type="ECO:0000313" key="2">
    <source>
        <dbReference type="EMBL" id="KTD74953.1"/>
    </source>
</evidence>
<dbReference type="RefSeq" id="WP_058481598.1">
    <property type="nucleotide sequence ID" value="NZ_CAAAIQ010000022.1"/>
</dbReference>
<feature type="compositionally biased region" description="Basic and acidic residues" evidence="1">
    <location>
        <begin position="1"/>
        <end position="14"/>
    </location>
</feature>
<feature type="region of interest" description="Disordered" evidence="1">
    <location>
        <begin position="1"/>
        <end position="37"/>
    </location>
</feature>
<dbReference type="STRING" id="66969.Lwal_2994"/>
<feature type="compositionally biased region" description="Basic and acidic residues" evidence="1">
    <location>
        <begin position="76"/>
        <end position="85"/>
    </location>
</feature>
<dbReference type="PATRIC" id="fig|66969.6.peg.3262"/>
<proteinExistence type="predicted"/>